<reference evidence="4" key="1">
    <citation type="submission" date="2009-02" db="EMBL/GenBank/DDBJ databases">
        <title>The Genome Sequence of Shigella sp. D9.</title>
        <authorList>
            <consortium name="The Broad Institute Genome Sequencing Platform"/>
            <person name="Ward D."/>
            <person name="Young S.K."/>
            <person name="Kodira C.D."/>
            <person name="Zeng Q."/>
            <person name="Koehrsen M."/>
            <person name="Alvarado L."/>
            <person name="Berlin A."/>
            <person name="Borenstein D."/>
            <person name="Chen Z."/>
            <person name="Engels R."/>
            <person name="Freedman E."/>
            <person name="Gellesch M."/>
            <person name="Goldberg J."/>
            <person name="Griggs A."/>
            <person name="Gujja S."/>
            <person name="Heiman D."/>
            <person name="Hepburn T."/>
            <person name="Howarth C."/>
            <person name="Jen D."/>
            <person name="Larson L."/>
            <person name="Lewis B."/>
            <person name="Mehta T."/>
            <person name="Park D."/>
            <person name="Pearson M."/>
            <person name="Roberts A."/>
            <person name="Saif S."/>
            <person name="Shea T."/>
            <person name="Shenoy N."/>
            <person name="Sisk P."/>
            <person name="Stolte C."/>
            <person name="Sykes S."/>
            <person name="Walk T."/>
            <person name="White J."/>
            <person name="Yandava C."/>
            <person name="Allen-Vercoe E."/>
            <person name="Strauss J."/>
            <person name="Sibley C."/>
            <person name="White A."/>
            <person name="Ambrose C."/>
            <person name="Lander E."/>
            <person name="Nusbaum C."/>
            <person name="Galagan J."/>
            <person name="Birren B."/>
        </authorList>
    </citation>
    <scope>NUCLEOTIDE SEQUENCE [LARGE SCALE GENOMIC DNA]</scope>
    <source>
        <strain evidence="4">D11</strain>
    </source>
</reference>
<feature type="non-terminal residue" evidence="3">
    <location>
        <position position="1"/>
    </location>
</feature>
<dbReference type="Pfam" id="PF07282">
    <property type="entry name" value="Cas12f1-like_TNB"/>
    <property type="match status" value="1"/>
</dbReference>
<organism evidence="3 4">
    <name type="scientific">Fusobacterium animalis D11</name>
    <dbReference type="NCBI Taxonomy" id="556264"/>
    <lineage>
        <taxon>Bacteria</taxon>
        <taxon>Fusobacteriati</taxon>
        <taxon>Fusobacteriota</taxon>
        <taxon>Fusobacteriia</taxon>
        <taxon>Fusobacteriales</taxon>
        <taxon>Fusobacteriaceae</taxon>
        <taxon>Fusobacterium</taxon>
    </lineage>
</organism>
<dbReference type="InterPro" id="IPR010095">
    <property type="entry name" value="Cas12f1-like_TNB"/>
</dbReference>
<dbReference type="GO" id="GO:0003677">
    <property type="term" value="F:DNA binding"/>
    <property type="evidence" value="ECO:0007669"/>
    <property type="project" value="UniProtKB-KW"/>
</dbReference>
<feature type="domain" description="Cas12f1-like TNB" evidence="2">
    <location>
        <begin position="1"/>
        <end position="38"/>
    </location>
</feature>
<evidence type="ECO:0000259" key="2">
    <source>
        <dbReference type="Pfam" id="PF07282"/>
    </source>
</evidence>
<dbReference type="EMBL" id="ACDS02000147">
    <property type="protein sequence ID" value="KMV75746.1"/>
    <property type="molecule type" value="Genomic_DNA"/>
</dbReference>
<gene>
    <name evidence="3" type="ORF">PSAG_04881</name>
</gene>
<accession>A0A0K9CNG4</accession>
<dbReference type="Proteomes" id="UP000004650">
    <property type="component" value="Unassembled WGS sequence"/>
</dbReference>
<dbReference type="AlphaFoldDB" id="A0A0K9CNG4"/>
<keyword evidence="1" id="KW-0238">DNA-binding</keyword>
<comment type="caution">
    <text evidence="3">The sequence shown here is derived from an EMBL/GenBank/DDBJ whole genome shotgun (WGS) entry which is preliminary data.</text>
</comment>
<protein>
    <recommendedName>
        <fullName evidence="2">Cas12f1-like TNB domain-containing protein</fullName>
    </recommendedName>
</protein>
<evidence type="ECO:0000313" key="3">
    <source>
        <dbReference type="EMBL" id="KMV75746.1"/>
    </source>
</evidence>
<name>A0A0K9CNG4_9FUSO</name>
<sequence length="52" mass="5862">TCSSCGNIKATLKLSERIYHCECCGLEIDRDYNASINILRKGLEILKEEKVS</sequence>
<evidence type="ECO:0000313" key="4">
    <source>
        <dbReference type="Proteomes" id="UP000004650"/>
    </source>
</evidence>
<evidence type="ECO:0000256" key="1">
    <source>
        <dbReference type="ARBA" id="ARBA00023125"/>
    </source>
</evidence>
<reference evidence="3 4" key="2">
    <citation type="submission" date="2013-10" db="EMBL/GenBank/DDBJ databases">
        <title>The Genome Sequence of Fusobacterium nucleatum subsp. animalis D11.</title>
        <authorList>
            <consortium name="The Broad Institute Genomics Platform"/>
            <person name="Earl A."/>
            <person name="Ward D."/>
            <person name="Feldgarden M."/>
            <person name="Gevers D."/>
            <person name="Kostic A."/>
            <person name="Garrett W."/>
            <person name="Young S.K."/>
            <person name="Zeng Q."/>
            <person name="Gargeya S."/>
            <person name="Fitzgerald M."/>
            <person name="Abouelleil A."/>
            <person name="Alvarado L."/>
            <person name="Berlin A.M."/>
            <person name="Chapman S.B."/>
            <person name="Gainer-Dewar J."/>
            <person name="Goldberg J."/>
            <person name="Gnerre S."/>
            <person name="Griggs A."/>
            <person name="Gujja S."/>
            <person name="Hansen M."/>
            <person name="Howarth C."/>
            <person name="Imamovic A."/>
            <person name="Ireland A."/>
            <person name="Larimer J."/>
            <person name="McCowan C."/>
            <person name="Murphy C."/>
            <person name="Pearson M."/>
            <person name="Poon T.W."/>
            <person name="Priest M."/>
            <person name="Roberts A."/>
            <person name="Saif S."/>
            <person name="Shea T."/>
            <person name="Sykes S."/>
            <person name="Wortman J."/>
            <person name="Nusbaum C."/>
            <person name="Birren B."/>
        </authorList>
    </citation>
    <scope>NUCLEOTIDE SEQUENCE [LARGE SCALE GENOMIC DNA]</scope>
    <source>
        <strain evidence="3 4">D11</strain>
    </source>
</reference>
<proteinExistence type="predicted"/>